<comment type="similarity">
    <text evidence="2">Belongs to the glycosyl hydrolase 18 family. Chitinase class V subfamily.</text>
</comment>
<evidence type="ECO:0000256" key="11">
    <source>
        <dbReference type="ARBA" id="ARBA00076373"/>
    </source>
</evidence>
<evidence type="ECO:0000256" key="6">
    <source>
        <dbReference type="ARBA" id="ARBA00023180"/>
    </source>
</evidence>
<reference evidence="17" key="2">
    <citation type="journal article" date="2009" name="Fungal Genet. Biol.">
        <title>The 2008 update of the Aspergillus nidulans genome annotation: a community effort.</title>
        <authorList>
            <person name="Wortman J.R."/>
            <person name="Gilsenan J.M."/>
            <person name="Joardar V."/>
            <person name="Deegan J."/>
            <person name="Clutterbuck J."/>
            <person name="Andersen M.R."/>
            <person name="Archer D."/>
            <person name="Bencina M."/>
            <person name="Braus G."/>
            <person name="Coutinho P."/>
            <person name="von Dohren H."/>
            <person name="Doonan J."/>
            <person name="Driessen A.J."/>
            <person name="Durek P."/>
            <person name="Espeso E."/>
            <person name="Fekete E."/>
            <person name="Flipphi M."/>
            <person name="Estrada C.G."/>
            <person name="Geysens S."/>
            <person name="Goldman G."/>
            <person name="de Groot P.W."/>
            <person name="Hansen K."/>
            <person name="Harris S.D."/>
            <person name="Heinekamp T."/>
            <person name="Helmstaedt K."/>
            <person name="Henrissat B."/>
            <person name="Hofmann G."/>
            <person name="Homan T."/>
            <person name="Horio T."/>
            <person name="Horiuchi H."/>
            <person name="James S."/>
            <person name="Jones M."/>
            <person name="Karaffa L."/>
            <person name="Karanyi Z."/>
            <person name="Kato M."/>
            <person name="Keller N."/>
            <person name="Kelly D.E."/>
            <person name="Kiel J.A."/>
            <person name="Kim J.M."/>
            <person name="van der Klei I.J."/>
            <person name="Klis F.M."/>
            <person name="Kovalchuk A."/>
            <person name="Krasevec N."/>
            <person name="Kubicek C.P."/>
            <person name="Liu B."/>
            <person name="Maccabe A."/>
            <person name="Meyer V."/>
            <person name="Mirabito P."/>
            <person name="Miskei M."/>
            <person name="Mos M."/>
            <person name="Mullins J."/>
            <person name="Nelson D.R."/>
            <person name="Nielsen J."/>
            <person name="Oakley B.R."/>
            <person name="Osmani S.A."/>
            <person name="Pakula T."/>
            <person name="Paszewski A."/>
            <person name="Paulsen I."/>
            <person name="Pilsyk S."/>
            <person name="Pocsi I."/>
            <person name="Punt P.J."/>
            <person name="Ram A.F."/>
            <person name="Ren Q."/>
            <person name="Robellet X."/>
            <person name="Robson G."/>
            <person name="Seiboth B."/>
            <person name="van Solingen P."/>
            <person name="Specht T."/>
            <person name="Sun J."/>
            <person name="Taheri-Talesh N."/>
            <person name="Takeshita N."/>
            <person name="Ussery D."/>
            <person name="vanKuyk P.A."/>
            <person name="Visser H."/>
            <person name="van de Vondervoort P.J."/>
            <person name="de Vries R.P."/>
            <person name="Walton J."/>
            <person name="Xiang X."/>
            <person name="Xiong Y."/>
            <person name="Zeng A.P."/>
            <person name="Brandt B.W."/>
            <person name="Cornell M.J."/>
            <person name="van den Hondel C.A."/>
            <person name="Visser J."/>
            <person name="Oliver S.G."/>
            <person name="Turner G."/>
        </authorList>
    </citation>
    <scope>GENOME REANNOTATION</scope>
    <source>
        <strain evidence="17">FGSC A4 / ATCC 38163 / CBS 112.46 / NRRL 194 / M139</strain>
    </source>
</reference>
<accession>Q5B1X6</accession>
<feature type="chain" id="PRO_5010295876" description="Endochitinase B" evidence="14">
    <location>
        <begin position="19"/>
        <end position="463"/>
    </location>
</feature>
<dbReference type="OMA" id="FYYCSGG"/>
<dbReference type="FunFam" id="3.20.20.80:FF:000095">
    <property type="entry name" value="Endochitinase B1"/>
    <property type="match status" value="1"/>
</dbReference>
<dbReference type="KEGG" id="ani:ANIA_05454"/>
<evidence type="ECO:0000256" key="8">
    <source>
        <dbReference type="ARBA" id="ARBA00023295"/>
    </source>
</evidence>
<evidence type="ECO:0000256" key="5">
    <source>
        <dbReference type="ARBA" id="ARBA00023024"/>
    </source>
</evidence>
<dbReference type="RefSeq" id="XP_663058.1">
    <property type="nucleotide sequence ID" value="XM_657966.1"/>
</dbReference>
<feature type="signal peptide" evidence="14">
    <location>
        <begin position="1"/>
        <end position="18"/>
    </location>
</feature>
<dbReference type="FunCoup" id="Q5B1X6">
    <property type="interactions" value="571"/>
</dbReference>
<keyword evidence="7" id="KW-0119">Carbohydrate metabolism</keyword>
<dbReference type="SUPFAM" id="SSF54556">
    <property type="entry name" value="Chitinase insertion domain"/>
    <property type="match status" value="1"/>
</dbReference>
<dbReference type="Gene3D" id="3.10.50.10">
    <property type="match status" value="1"/>
</dbReference>
<dbReference type="InterPro" id="IPR017853">
    <property type="entry name" value="GH"/>
</dbReference>
<sequence>MKLPILFFSTIFLVLAQAATLPPLYHIYRSLNSTSNNNTNYAHNNTTGRGPGYSPGPISDPSSGQREYRSMAYFVNWAIYARHHNPQDLPVSHLTHILYAFANVRPETGEVYLSDTYSDIEKHYPTDSWNDQGNDNVYGCVKQLFLLKQQNRHLKVLLSVGGWTYSKNFARMAATEEGRRLFAKSAVELMGDLGMDGVDVDWEYPENDDQASDFVELLRETREELDRYAADNDSDKPFLLSVASPAEPGPSKYTTLHLSSMDRYLDFWNLMAYDYSGSWDTITGHNANLFASRQNPASTPFNTHTAVTAYLAAGIPASKINLGMPLYGRSFTHTDGPGTEFEGVGYEGSFEAGVWDYKALPKPGAEVVEVEEIAASFSYDEDKKEVISYDNVGVVRHKGVYLMRLGMGGGMWWESSGDREVGSGGSLIETLVDTLGGVNALDKSENQLEYPASRFENLRNGFT</sequence>
<dbReference type="InterPro" id="IPR001579">
    <property type="entry name" value="Glyco_hydro_18_chit_AS"/>
</dbReference>
<dbReference type="PROSITE" id="PS51910">
    <property type="entry name" value="GH18_2"/>
    <property type="match status" value="1"/>
</dbReference>
<dbReference type="CDD" id="cd06548">
    <property type="entry name" value="GH18_chitinase"/>
    <property type="match status" value="1"/>
</dbReference>
<dbReference type="PROSITE" id="PS01095">
    <property type="entry name" value="GH18_1"/>
    <property type="match status" value="1"/>
</dbReference>
<dbReference type="FunFam" id="3.10.50.10:FF:000005">
    <property type="entry name" value="Endochitinase B1"/>
    <property type="match status" value="1"/>
</dbReference>
<proteinExistence type="inferred from homology"/>
<dbReference type="AlphaFoldDB" id="Q5B1X6"/>
<dbReference type="InterPro" id="IPR050314">
    <property type="entry name" value="Glycosyl_Hydrlase_18"/>
</dbReference>
<dbReference type="InterPro" id="IPR011583">
    <property type="entry name" value="Chitinase_II/V-like_cat"/>
</dbReference>
<evidence type="ECO:0000256" key="4">
    <source>
        <dbReference type="ARBA" id="ARBA00022801"/>
    </source>
</evidence>
<dbReference type="EC" id="3.2.1.14" evidence="3"/>
<evidence type="ECO:0000256" key="13">
    <source>
        <dbReference type="SAM" id="MobiDB-lite"/>
    </source>
</evidence>
<organism evidence="16 17">
    <name type="scientific">Emericella nidulans (strain FGSC A4 / ATCC 38163 / CBS 112.46 / NRRL 194 / M139)</name>
    <name type="common">Aspergillus nidulans</name>
    <dbReference type="NCBI Taxonomy" id="227321"/>
    <lineage>
        <taxon>Eukaryota</taxon>
        <taxon>Fungi</taxon>
        <taxon>Dikarya</taxon>
        <taxon>Ascomycota</taxon>
        <taxon>Pezizomycotina</taxon>
        <taxon>Eurotiomycetes</taxon>
        <taxon>Eurotiomycetidae</taxon>
        <taxon>Eurotiales</taxon>
        <taxon>Aspergillaceae</taxon>
        <taxon>Aspergillus</taxon>
        <taxon>Aspergillus subgen. Nidulantes</taxon>
    </lineage>
</organism>
<keyword evidence="9" id="KW-0624">Polysaccharide degradation</keyword>
<dbReference type="GO" id="GO:0005576">
    <property type="term" value="C:extracellular region"/>
    <property type="evidence" value="ECO:0000318"/>
    <property type="project" value="GO_Central"/>
</dbReference>
<dbReference type="OrthoDB" id="76388at2759"/>
<evidence type="ECO:0000256" key="12">
    <source>
        <dbReference type="RuleBase" id="RU000489"/>
    </source>
</evidence>
<gene>
    <name evidence="16" type="ORF">ANIA_05454</name>
</gene>
<feature type="domain" description="GH18" evidence="15">
    <location>
        <begin position="68"/>
        <end position="438"/>
    </location>
</feature>
<dbReference type="Pfam" id="PF00704">
    <property type="entry name" value="Glyco_hydro_18"/>
    <property type="match status" value="1"/>
</dbReference>
<name>Q5B1X6_EMENI</name>
<dbReference type="GO" id="GO:0008061">
    <property type="term" value="F:chitin binding"/>
    <property type="evidence" value="ECO:0007669"/>
    <property type="project" value="InterPro"/>
</dbReference>
<keyword evidence="14" id="KW-0732">Signal</keyword>
<dbReference type="Gene3D" id="3.20.20.80">
    <property type="entry name" value="Glycosidases"/>
    <property type="match status" value="1"/>
</dbReference>
<accession>C8VGG6</accession>
<protein>
    <recommendedName>
        <fullName evidence="10">Endochitinase B</fullName>
        <ecNumber evidence="3">3.2.1.14</ecNumber>
    </recommendedName>
    <alternativeName>
        <fullName evidence="11">Chitinase B</fullName>
    </alternativeName>
</protein>
<evidence type="ECO:0000313" key="16">
    <source>
        <dbReference type="EMBL" id="CBF81882.1"/>
    </source>
</evidence>
<keyword evidence="5" id="KW-0146">Chitin degradation</keyword>
<dbReference type="CAZy" id="GH18">
    <property type="family name" value="Glycoside Hydrolase Family 18"/>
</dbReference>
<keyword evidence="6" id="KW-0325">Glycoprotein</keyword>
<evidence type="ECO:0000313" key="17">
    <source>
        <dbReference type="Proteomes" id="UP000000560"/>
    </source>
</evidence>
<comment type="catalytic activity">
    <reaction evidence="1">
        <text>Random endo-hydrolysis of N-acetyl-beta-D-glucosaminide (1-&gt;4)-beta-linkages in chitin and chitodextrins.</text>
        <dbReference type="EC" id="3.2.1.14"/>
    </reaction>
</comment>
<dbReference type="Proteomes" id="UP000000560">
    <property type="component" value="Chromosome V"/>
</dbReference>
<evidence type="ECO:0000256" key="14">
    <source>
        <dbReference type="SAM" id="SignalP"/>
    </source>
</evidence>
<dbReference type="PANTHER" id="PTHR11177:SF317">
    <property type="entry name" value="CHITINASE 12-RELATED"/>
    <property type="match status" value="1"/>
</dbReference>
<keyword evidence="8 12" id="KW-0326">Glycosidase</keyword>
<dbReference type="SUPFAM" id="SSF51445">
    <property type="entry name" value="(Trans)glycosidases"/>
    <property type="match status" value="1"/>
</dbReference>
<dbReference type="GO" id="GO:0006032">
    <property type="term" value="P:chitin catabolic process"/>
    <property type="evidence" value="ECO:0000318"/>
    <property type="project" value="GO_Central"/>
</dbReference>
<evidence type="ECO:0000256" key="7">
    <source>
        <dbReference type="ARBA" id="ARBA00023277"/>
    </source>
</evidence>
<evidence type="ECO:0000256" key="9">
    <source>
        <dbReference type="ARBA" id="ARBA00023326"/>
    </source>
</evidence>
<dbReference type="eggNOG" id="KOG2806">
    <property type="taxonomic scope" value="Eukaryota"/>
</dbReference>
<dbReference type="InterPro" id="IPR029070">
    <property type="entry name" value="Chitinase_insertion_sf"/>
</dbReference>
<dbReference type="GeneID" id="2871749"/>
<dbReference type="InterPro" id="IPR001223">
    <property type="entry name" value="Glyco_hydro18_cat"/>
</dbReference>
<feature type="region of interest" description="Disordered" evidence="13">
    <location>
        <begin position="39"/>
        <end position="64"/>
    </location>
</feature>
<keyword evidence="17" id="KW-1185">Reference proteome</keyword>
<dbReference type="HOGENOM" id="CLU_002833_1_3_1"/>
<dbReference type="SMART" id="SM00636">
    <property type="entry name" value="Glyco_18"/>
    <property type="match status" value="1"/>
</dbReference>
<dbReference type="PANTHER" id="PTHR11177">
    <property type="entry name" value="CHITINASE"/>
    <property type="match status" value="1"/>
</dbReference>
<evidence type="ECO:0000256" key="2">
    <source>
        <dbReference type="ARBA" id="ARBA00008682"/>
    </source>
</evidence>
<dbReference type="GO" id="GO:0008843">
    <property type="term" value="F:endochitinase activity"/>
    <property type="evidence" value="ECO:0007669"/>
    <property type="project" value="UniProtKB-EC"/>
</dbReference>
<keyword evidence="4 12" id="KW-0378">Hydrolase</keyword>
<evidence type="ECO:0000256" key="1">
    <source>
        <dbReference type="ARBA" id="ARBA00000822"/>
    </source>
</evidence>
<evidence type="ECO:0000256" key="3">
    <source>
        <dbReference type="ARBA" id="ARBA00012729"/>
    </source>
</evidence>
<dbReference type="InParanoid" id="Q5B1X6"/>
<evidence type="ECO:0000259" key="15">
    <source>
        <dbReference type="PROSITE" id="PS51910"/>
    </source>
</evidence>
<dbReference type="EMBL" id="BN001305">
    <property type="protein sequence ID" value="CBF81882.1"/>
    <property type="molecule type" value="Genomic_DNA"/>
</dbReference>
<evidence type="ECO:0000256" key="10">
    <source>
        <dbReference type="ARBA" id="ARBA00072345"/>
    </source>
</evidence>
<reference evidence="17" key="1">
    <citation type="journal article" date="2005" name="Nature">
        <title>Sequencing of Aspergillus nidulans and comparative analysis with A. fumigatus and A. oryzae.</title>
        <authorList>
            <person name="Galagan J.E."/>
            <person name="Calvo S.E."/>
            <person name="Cuomo C."/>
            <person name="Ma L.J."/>
            <person name="Wortman J.R."/>
            <person name="Batzoglou S."/>
            <person name="Lee S.I."/>
            <person name="Basturkmen M."/>
            <person name="Spevak C.C."/>
            <person name="Clutterbuck J."/>
            <person name="Kapitonov V."/>
            <person name="Jurka J."/>
            <person name="Scazzocchio C."/>
            <person name="Farman M."/>
            <person name="Butler J."/>
            <person name="Purcell S."/>
            <person name="Harris S."/>
            <person name="Braus G.H."/>
            <person name="Draht O."/>
            <person name="Busch S."/>
            <person name="D'Enfert C."/>
            <person name="Bouchier C."/>
            <person name="Goldman G.H."/>
            <person name="Bell-Pedersen D."/>
            <person name="Griffiths-Jones S."/>
            <person name="Doonan J.H."/>
            <person name="Yu J."/>
            <person name="Vienken K."/>
            <person name="Pain A."/>
            <person name="Freitag M."/>
            <person name="Selker E.U."/>
            <person name="Archer D.B."/>
            <person name="Penalva M.A."/>
            <person name="Oakley B.R."/>
            <person name="Momany M."/>
            <person name="Tanaka T."/>
            <person name="Kumagai T."/>
            <person name="Asai K."/>
            <person name="Machida M."/>
            <person name="Nierman W.C."/>
            <person name="Denning D.W."/>
            <person name="Caddick M."/>
            <person name="Hynes M."/>
            <person name="Paoletti M."/>
            <person name="Fischer R."/>
            <person name="Miller B."/>
            <person name="Dyer P."/>
            <person name="Sachs M.S."/>
            <person name="Osmani S.A."/>
            <person name="Birren B.W."/>
        </authorList>
    </citation>
    <scope>NUCLEOTIDE SEQUENCE [LARGE SCALE GENOMIC DNA]</scope>
    <source>
        <strain evidence="17">FGSC A4 / ATCC 38163 / CBS 112.46 / NRRL 194 / M139</strain>
    </source>
</reference>
<dbReference type="STRING" id="227321.Q5B1X6"/>
<dbReference type="GO" id="GO:0004568">
    <property type="term" value="F:chitinase activity"/>
    <property type="evidence" value="ECO:0000318"/>
    <property type="project" value="GO_Central"/>
</dbReference>
<dbReference type="GO" id="GO:0000272">
    <property type="term" value="P:polysaccharide catabolic process"/>
    <property type="evidence" value="ECO:0007669"/>
    <property type="project" value="UniProtKB-KW"/>
</dbReference>